<sequence length="237" mass="25119">MFAGVDGELGLLIKVVIKIVKTVLAVLAVHVGEPAGILEAGHGLDVMRTVLIGRDAQVTVNVCVINHLKELRDEGLHVVVICILILLSGDGDSGVGTVDAVPLGVDKLLKTLRAEESGEHGGRHPRAGRETFVAGHSGIFIITVLQVIPGDVFPGDEDVFIQVCQLVLGGIVQPVVFRGPVGIFAAHGDVGGAERDDHRAHGHENDERGQNQDHGRAFLIEVFSHGHPPSGPAYWAR</sequence>
<reference evidence="2" key="1">
    <citation type="submission" date="2019-08" db="EMBL/GenBank/DDBJ databases">
        <authorList>
            <person name="Kucharzyk K."/>
            <person name="Murdoch R.W."/>
            <person name="Higgins S."/>
            <person name="Loffler F."/>
        </authorList>
    </citation>
    <scope>NUCLEOTIDE SEQUENCE</scope>
</reference>
<gene>
    <name evidence="2" type="ORF">SDC9_106057</name>
</gene>
<evidence type="ECO:0000313" key="2">
    <source>
        <dbReference type="EMBL" id="MPM59217.1"/>
    </source>
</evidence>
<evidence type="ECO:0000256" key="1">
    <source>
        <dbReference type="SAM" id="MobiDB-lite"/>
    </source>
</evidence>
<organism evidence="2">
    <name type="scientific">bioreactor metagenome</name>
    <dbReference type="NCBI Taxonomy" id="1076179"/>
    <lineage>
        <taxon>unclassified sequences</taxon>
        <taxon>metagenomes</taxon>
        <taxon>ecological metagenomes</taxon>
    </lineage>
</organism>
<feature type="region of interest" description="Disordered" evidence="1">
    <location>
        <begin position="193"/>
        <end position="212"/>
    </location>
</feature>
<dbReference type="EMBL" id="VSSQ01017180">
    <property type="protein sequence ID" value="MPM59217.1"/>
    <property type="molecule type" value="Genomic_DNA"/>
</dbReference>
<comment type="caution">
    <text evidence="2">The sequence shown here is derived from an EMBL/GenBank/DDBJ whole genome shotgun (WGS) entry which is preliminary data.</text>
</comment>
<accession>A0A645B1C9</accession>
<dbReference type="AlphaFoldDB" id="A0A645B1C9"/>
<protein>
    <submittedName>
        <fullName evidence="2">Uncharacterized protein</fullName>
    </submittedName>
</protein>
<name>A0A645B1C9_9ZZZZ</name>
<proteinExistence type="predicted"/>